<evidence type="ECO:0000256" key="3">
    <source>
        <dbReference type="ARBA" id="ARBA00011655"/>
    </source>
</evidence>
<reference evidence="13" key="2">
    <citation type="submission" date="2025-09" db="UniProtKB">
        <authorList>
            <consortium name="Ensembl"/>
        </authorList>
    </citation>
    <scope>IDENTIFICATION</scope>
</reference>
<evidence type="ECO:0000256" key="6">
    <source>
        <dbReference type="ARBA" id="ARBA00023017"/>
    </source>
</evidence>
<dbReference type="GO" id="GO:0005874">
    <property type="term" value="C:microtubule"/>
    <property type="evidence" value="ECO:0007669"/>
    <property type="project" value="UniProtKB-KW"/>
</dbReference>
<dbReference type="InterPro" id="IPR037177">
    <property type="entry name" value="DLC_sf"/>
</dbReference>
<keyword evidence="4 12" id="KW-0963">Cytoplasm</keyword>
<accession>A0A3Q2Z1L0</accession>
<dbReference type="SMART" id="SM01375">
    <property type="entry name" value="Dynein_light"/>
    <property type="match status" value="1"/>
</dbReference>
<evidence type="ECO:0000256" key="1">
    <source>
        <dbReference type="ARBA" id="ARBA00004430"/>
    </source>
</evidence>
<dbReference type="GO" id="GO:0007017">
    <property type="term" value="P:microtubule-based process"/>
    <property type="evidence" value="ECO:0007669"/>
    <property type="project" value="InterPro"/>
</dbReference>
<keyword evidence="5 12" id="KW-0493">Microtubule</keyword>
<keyword evidence="14" id="KW-1185">Reference proteome</keyword>
<dbReference type="PANTHER" id="PTHR11886">
    <property type="entry name" value="DYNEIN LIGHT CHAIN"/>
    <property type="match status" value="1"/>
</dbReference>
<dbReference type="GO" id="GO:0005930">
    <property type="term" value="C:axoneme"/>
    <property type="evidence" value="ECO:0007669"/>
    <property type="project" value="UniProtKB-SubCell"/>
</dbReference>
<dbReference type="GO" id="GO:0030286">
    <property type="term" value="C:dynein complex"/>
    <property type="evidence" value="ECO:0007669"/>
    <property type="project" value="UniProtKB-KW"/>
</dbReference>
<organism evidence="13 14">
    <name type="scientific">Hippocampus comes</name>
    <name type="common">Tiger tail seahorse</name>
    <dbReference type="NCBI Taxonomy" id="109280"/>
    <lineage>
        <taxon>Eukaryota</taxon>
        <taxon>Metazoa</taxon>
        <taxon>Chordata</taxon>
        <taxon>Craniata</taxon>
        <taxon>Vertebrata</taxon>
        <taxon>Euteleostomi</taxon>
        <taxon>Actinopterygii</taxon>
        <taxon>Neopterygii</taxon>
        <taxon>Teleostei</taxon>
        <taxon>Neoteleostei</taxon>
        <taxon>Acanthomorphata</taxon>
        <taxon>Syngnathiaria</taxon>
        <taxon>Syngnathiformes</taxon>
        <taxon>Syngnathoidei</taxon>
        <taxon>Syngnathidae</taxon>
        <taxon>Hippocampus</taxon>
    </lineage>
</organism>
<comment type="similarity">
    <text evidence="2 12">Belongs to the dynein light chain family.</text>
</comment>
<keyword evidence="9 12" id="KW-0206">Cytoskeleton</keyword>
<dbReference type="SUPFAM" id="SSF54648">
    <property type="entry name" value="DLC"/>
    <property type="match status" value="1"/>
</dbReference>
<dbReference type="Gene3D" id="3.30.740.10">
    <property type="entry name" value="Protein Inhibitor Of Neuronal Nitric Oxide Synthase"/>
    <property type="match status" value="1"/>
</dbReference>
<evidence type="ECO:0000256" key="9">
    <source>
        <dbReference type="ARBA" id="ARBA00023212"/>
    </source>
</evidence>
<comment type="subunit">
    <text evidence="3">Consists of at least two heavy chains and a number of intermediate and light chains.</text>
</comment>
<keyword evidence="6 12" id="KW-0243">Dynein</keyword>
<keyword evidence="10" id="KW-0966">Cell projection</keyword>
<reference evidence="13" key="1">
    <citation type="submission" date="2025-08" db="UniProtKB">
        <authorList>
            <consortium name="Ensembl"/>
        </authorList>
    </citation>
    <scope>IDENTIFICATION</scope>
</reference>
<name>A0A3Q2Z1L0_HIPCM</name>
<sequence>MAETGEADPEEVVKKLAYSFPIVRHTDMPEEMKEEAIALCISAFEKCSNNNENTAKMVKDSMDKMFGTAWHVVIGESFGFGVTHEAKNLLYMFYGGSLAICIWKCC</sequence>
<dbReference type="GeneTree" id="ENSGT00940000161265"/>
<evidence type="ECO:0000256" key="7">
    <source>
        <dbReference type="ARBA" id="ARBA00023069"/>
    </source>
</evidence>
<evidence type="ECO:0000256" key="4">
    <source>
        <dbReference type="ARBA" id="ARBA00022490"/>
    </source>
</evidence>
<dbReference type="FunFam" id="3.30.740.10:FF:000002">
    <property type="entry name" value="Dynein light chain"/>
    <property type="match status" value="1"/>
</dbReference>
<protein>
    <recommendedName>
        <fullName evidence="12">Dynein light chain</fullName>
    </recommendedName>
</protein>
<comment type="function">
    <text evidence="11">Force generating protein of respiratory cilia. Produces force towards the minus ends of microtubules. Dynein has ATPase activity.</text>
</comment>
<dbReference type="OMA" id="AELPGCE"/>
<dbReference type="PANTHER" id="PTHR11886:SF2">
    <property type="entry name" value="DYNEIN AXONEMAL LIGHT CHAIN 4"/>
    <property type="match status" value="1"/>
</dbReference>
<keyword evidence="7" id="KW-0969">Cilium</keyword>
<evidence type="ECO:0000256" key="5">
    <source>
        <dbReference type="ARBA" id="ARBA00022701"/>
    </source>
</evidence>
<evidence type="ECO:0000313" key="13">
    <source>
        <dbReference type="Ensembl" id="ENSHCOP00000025495.1"/>
    </source>
</evidence>
<evidence type="ECO:0000256" key="2">
    <source>
        <dbReference type="ARBA" id="ARBA00010156"/>
    </source>
</evidence>
<evidence type="ECO:0000256" key="11">
    <source>
        <dbReference type="ARBA" id="ARBA00057688"/>
    </source>
</evidence>
<comment type="subcellular location">
    <subcellularLocation>
        <location evidence="1">Cytoplasm</location>
        <location evidence="1">Cytoskeleton</location>
        <location evidence="1">Cilium axoneme</location>
    </subcellularLocation>
</comment>
<evidence type="ECO:0000256" key="12">
    <source>
        <dbReference type="RuleBase" id="RU365010"/>
    </source>
</evidence>
<dbReference type="STRING" id="109280.ENSHCOP00000025495"/>
<dbReference type="AlphaFoldDB" id="A0A3Q2Z1L0"/>
<evidence type="ECO:0000256" key="8">
    <source>
        <dbReference type="ARBA" id="ARBA00023175"/>
    </source>
</evidence>
<dbReference type="Pfam" id="PF01221">
    <property type="entry name" value="Dynein_light"/>
    <property type="match status" value="1"/>
</dbReference>
<dbReference type="Proteomes" id="UP000264820">
    <property type="component" value="Unplaced"/>
</dbReference>
<evidence type="ECO:0000256" key="10">
    <source>
        <dbReference type="ARBA" id="ARBA00023273"/>
    </source>
</evidence>
<keyword evidence="8 12" id="KW-0505">Motor protein</keyword>
<dbReference type="InterPro" id="IPR001372">
    <property type="entry name" value="Dynein_light_chain_typ-1/2"/>
</dbReference>
<evidence type="ECO:0000313" key="14">
    <source>
        <dbReference type="Proteomes" id="UP000264820"/>
    </source>
</evidence>
<proteinExistence type="inferred from homology"/>
<dbReference type="Ensembl" id="ENSHCOT00000019733.1">
    <property type="protein sequence ID" value="ENSHCOP00000025495.1"/>
    <property type="gene ID" value="ENSHCOG00000015693.1"/>
</dbReference>
<dbReference type="CDD" id="cd21453">
    <property type="entry name" value="DLC-like_DNAL4"/>
    <property type="match status" value="1"/>
</dbReference>